<name>A0AAD6X561_9AGAR</name>
<evidence type="ECO:0000313" key="2">
    <source>
        <dbReference type="EMBL" id="KAJ7035346.1"/>
    </source>
</evidence>
<dbReference type="Proteomes" id="UP001218188">
    <property type="component" value="Unassembled WGS sequence"/>
</dbReference>
<keyword evidence="1" id="KW-0812">Transmembrane</keyword>
<dbReference type="EMBL" id="JARJCM010000051">
    <property type="protein sequence ID" value="KAJ7035346.1"/>
    <property type="molecule type" value="Genomic_DNA"/>
</dbReference>
<protein>
    <submittedName>
        <fullName evidence="2">Uncharacterized protein</fullName>
    </submittedName>
</protein>
<keyword evidence="1" id="KW-1133">Transmembrane helix</keyword>
<sequence>MNFLQHHISGGAWISIRTMPNPIKKMYRYKVRSSHMLFVHSASYPGGTILFLVLDLASFGREHCRIRPGFEYLNLSSAAFPNPDTSAFEYNMSLPWQLSLYASRAVRSHAPNLLRRPIPGHESVVLQSRNQSSSQPNLADSAYLLPQRTEKSHIAWALLQSWFRL</sequence>
<dbReference type="AlphaFoldDB" id="A0AAD6X561"/>
<accession>A0AAD6X561</accession>
<proteinExistence type="predicted"/>
<evidence type="ECO:0000313" key="3">
    <source>
        <dbReference type="Proteomes" id="UP001218188"/>
    </source>
</evidence>
<feature type="transmembrane region" description="Helical" evidence="1">
    <location>
        <begin position="37"/>
        <end position="57"/>
    </location>
</feature>
<keyword evidence="1" id="KW-0472">Membrane</keyword>
<comment type="caution">
    <text evidence="2">The sequence shown here is derived from an EMBL/GenBank/DDBJ whole genome shotgun (WGS) entry which is preliminary data.</text>
</comment>
<reference evidence="2" key="1">
    <citation type="submission" date="2023-03" db="EMBL/GenBank/DDBJ databases">
        <title>Massive genome expansion in bonnet fungi (Mycena s.s.) driven by repeated elements and novel gene families across ecological guilds.</title>
        <authorList>
            <consortium name="Lawrence Berkeley National Laboratory"/>
            <person name="Harder C.B."/>
            <person name="Miyauchi S."/>
            <person name="Viragh M."/>
            <person name="Kuo A."/>
            <person name="Thoen E."/>
            <person name="Andreopoulos B."/>
            <person name="Lu D."/>
            <person name="Skrede I."/>
            <person name="Drula E."/>
            <person name="Henrissat B."/>
            <person name="Morin E."/>
            <person name="Kohler A."/>
            <person name="Barry K."/>
            <person name="LaButti K."/>
            <person name="Morin E."/>
            <person name="Salamov A."/>
            <person name="Lipzen A."/>
            <person name="Mereny Z."/>
            <person name="Hegedus B."/>
            <person name="Baldrian P."/>
            <person name="Stursova M."/>
            <person name="Weitz H."/>
            <person name="Taylor A."/>
            <person name="Grigoriev I.V."/>
            <person name="Nagy L.G."/>
            <person name="Martin F."/>
            <person name="Kauserud H."/>
        </authorList>
    </citation>
    <scope>NUCLEOTIDE SEQUENCE</scope>
    <source>
        <strain evidence="2">CBHHK200</strain>
    </source>
</reference>
<organism evidence="2 3">
    <name type="scientific">Mycena alexandri</name>
    <dbReference type="NCBI Taxonomy" id="1745969"/>
    <lineage>
        <taxon>Eukaryota</taxon>
        <taxon>Fungi</taxon>
        <taxon>Dikarya</taxon>
        <taxon>Basidiomycota</taxon>
        <taxon>Agaricomycotina</taxon>
        <taxon>Agaricomycetes</taxon>
        <taxon>Agaricomycetidae</taxon>
        <taxon>Agaricales</taxon>
        <taxon>Marasmiineae</taxon>
        <taxon>Mycenaceae</taxon>
        <taxon>Mycena</taxon>
    </lineage>
</organism>
<gene>
    <name evidence="2" type="ORF">C8F04DRAFT_537060</name>
</gene>
<keyword evidence="3" id="KW-1185">Reference proteome</keyword>
<evidence type="ECO:0000256" key="1">
    <source>
        <dbReference type="SAM" id="Phobius"/>
    </source>
</evidence>